<dbReference type="NCBIfam" id="NF008244">
    <property type="entry name" value="PRK11020.1"/>
    <property type="match status" value="1"/>
</dbReference>
<accession>A0ABS6VNN4</accession>
<proteinExistence type="predicted"/>
<sequence>MNLNKDIQQLNNKLDLLRRKLDDAKAKDNQPLVLQFKRELATVNKKIASIKGMQSRNNSAQVEALKALAFNRVLTKVEQADMGKFKKSIRGLIVVHPLTALGKEMGITEVTGYAPKSF</sequence>
<dbReference type="EMBL" id="JAHWDQ010000001">
    <property type="protein sequence ID" value="MBW2939326.1"/>
    <property type="molecule type" value="Genomic_DNA"/>
</dbReference>
<protein>
    <submittedName>
        <fullName evidence="1">YibL family ribosome-associated protein</fullName>
    </submittedName>
</protein>
<dbReference type="RefSeq" id="WP_219041593.1">
    <property type="nucleotide sequence ID" value="NZ_JAHWDQ010000001.1"/>
</dbReference>
<evidence type="ECO:0000313" key="2">
    <source>
        <dbReference type="Proteomes" id="UP001166291"/>
    </source>
</evidence>
<evidence type="ECO:0000313" key="1">
    <source>
        <dbReference type="EMBL" id="MBW2939326.1"/>
    </source>
</evidence>
<name>A0ABS6VNN4_9GAMM</name>
<dbReference type="InterPro" id="IPR021230">
    <property type="entry name" value="DUF2810"/>
</dbReference>
<comment type="caution">
    <text evidence="1">The sequence shown here is derived from an EMBL/GenBank/DDBJ whole genome shotgun (WGS) entry which is preliminary data.</text>
</comment>
<gene>
    <name evidence="1" type="ORF">KXJ70_00960</name>
</gene>
<dbReference type="Proteomes" id="UP001166291">
    <property type="component" value="Unassembled WGS sequence"/>
</dbReference>
<reference evidence="1" key="1">
    <citation type="submission" date="2021-07" db="EMBL/GenBank/DDBJ databases">
        <title>Zhongshania sp. CAU 1632 isolated from seawater.</title>
        <authorList>
            <person name="Kim W."/>
        </authorList>
    </citation>
    <scope>NUCLEOTIDE SEQUENCE</scope>
    <source>
        <strain evidence="1">CAU 1632</strain>
    </source>
</reference>
<organism evidence="1 2">
    <name type="scientific">Zhongshania aquimaris</name>
    <dbReference type="NCBI Taxonomy" id="2857107"/>
    <lineage>
        <taxon>Bacteria</taxon>
        <taxon>Pseudomonadati</taxon>
        <taxon>Pseudomonadota</taxon>
        <taxon>Gammaproteobacteria</taxon>
        <taxon>Cellvibrionales</taxon>
        <taxon>Spongiibacteraceae</taxon>
        <taxon>Zhongshania</taxon>
    </lineage>
</organism>
<dbReference type="Pfam" id="PF10928">
    <property type="entry name" value="DUF2810"/>
    <property type="match status" value="1"/>
</dbReference>
<keyword evidence="2" id="KW-1185">Reference proteome</keyword>